<dbReference type="Proteomes" id="UP000786811">
    <property type="component" value="Unassembled WGS sequence"/>
</dbReference>
<evidence type="ECO:0000313" key="1">
    <source>
        <dbReference type="EMBL" id="CAG5109316.1"/>
    </source>
</evidence>
<organism evidence="1 2">
    <name type="scientific">Cotesia congregata</name>
    <name type="common">Parasitoid wasp</name>
    <name type="synonym">Apanteles congregatus</name>
    <dbReference type="NCBI Taxonomy" id="51543"/>
    <lineage>
        <taxon>Eukaryota</taxon>
        <taxon>Metazoa</taxon>
        <taxon>Ecdysozoa</taxon>
        <taxon>Arthropoda</taxon>
        <taxon>Hexapoda</taxon>
        <taxon>Insecta</taxon>
        <taxon>Pterygota</taxon>
        <taxon>Neoptera</taxon>
        <taxon>Endopterygota</taxon>
        <taxon>Hymenoptera</taxon>
        <taxon>Apocrita</taxon>
        <taxon>Ichneumonoidea</taxon>
        <taxon>Braconidae</taxon>
        <taxon>Microgastrinae</taxon>
        <taxon>Cotesia</taxon>
    </lineage>
</organism>
<dbReference type="PANTHER" id="PTHR21301">
    <property type="entry name" value="REVERSE TRANSCRIPTASE"/>
    <property type="match status" value="1"/>
</dbReference>
<keyword evidence="2" id="KW-1185">Reference proteome</keyword>
<protein>
    <recommendedName>
        <fullName evidence="3">Reverse transcriptase domain-containing protein</fullName>
    </recommendedName>
</protein>
<proteinExistence type="predicted"/>
<dbReference type="PANTHER" id="PTHR21301:SF10">
    <property type="entry name" value="REVERSE TRANSCRIPTASE DOMAIN-CONTAINING PROTEIN"/>
    <property type="match status" value="1"/>
</dbReference>
<accession>A0A8J2HUI7</accession>
<name>A0A8J2HUI7_COTCN</name>
<gene>
    <name evidence="1" type="ORF">HICCMSTLAB_LOCUS13952</name>
</gene>
<dbReference type="AlphaFoldDB" id="A0A8J2HUI7"/>
<comment type="caution">
    <text evidence="1">The sequence shown here is derived from an EMBL/GenBank/DDBJ whole genome shotgun (WGS) entry which is preliminary data.</text>
</comment>
<reference evidence="1" key="1">
    <citation type="submission" date="2021-04" db="EMBL/GenBank/DDBJ databases">
        <authorList>
            <person name="Chebbi M.A.C M."/>
        </authorList>
    </citation>
    <scope>NUCLEOTIDE SEQUENCE</scope>
</reference>
<dbReference type="EMBL" id="CAJNRD030001124">
    <property type="protein sequence ID" value="CAG5109316.1"/>
    <property type="molecule type" value="Genomic_DNA"/>
</dbReference>
<sequence length="188" mass="21477">MKDSYQFVERIKSVLVDDDYLLISLDVVSLFTNVKQDLIITIIKERWNVIKDFINLDQDLLLDLVKFCFHSGYFLFQRNYYIQKEGCGMGSPASPVIAITAVDYVISKALEKAIRLSHVNMVAVSTGKVKHLLMNNNYPSSLLRKCEKITNDRINSNLRIEAGLRGWSFCKFPYIEGLDACSGRLIVN</sequence>
<evidence type="ECO:0008006" key="3">
    <source>
        <dbReference type="Google" id="ProtNLM"/>
    </source>
</evidence>
<dbReference type="OrthoDB" id="7698743at2759"/>
<evidence type="ECO:0000313" key="2">
    <source>
        <dbReference type="Proteomes" id="UP000786811"/>
    </source>
</evidence>